<evidence type="ECO:0000313" key="4">
    <source>
        <dbReference type="Proteomes" id="UP001146793"/>
    </source>
</evidence>
<dbReference type="Pfam" id="PF01417">
    <property type="entry name" value="ENTH"/>
    <property type="match status" value="1"/>
</dbReference>
<organism evidence="3 4">
    <name type="scientific">Anaeramoeba flamelloides</name>
    <dbReference type="NCBI Taxonomy" id="1746091"/>
    <lineage>
        <taxon>Eukaryota</taxon>
        <taxon>Metamonada</taxon>
        <taxon>Anaeramoebidae</taxon>
        <taxon>Anaeramoeba</taxon>
    </lineage>
</organism>
<feature type="compositionally biased region" description="Low complexity" evidence="1">
    <location>
        <begin position="132"/>
        <end position="141"/>
    </location>
</feature>
<sequence length="210" mass="24808">MLFEQFTLQSKLLKEIEKKVRRSTKNKGNEPTLEDLQLLTKLANENQETAIVLKVLWVRLFRSKKKYLSIYRTLLVTEFILLHGKDTLVSQIEYFKPKIKKLQNFKSTRWQLEKGLIGELRREIQNKKHNTSRVSSSSTSNQKKRKKISQCLSDDSSTSFSKNEKKLSQKKQYSEDEDYYIHSSSSSESELLLQDKKKRDKDQKTKLIQK</sequence>
<reference evidence="3" key="1">
    <citation type="submission" date="2022-08" db="EMBL/GenBank/DDBJ databases">
        <title>Novel sulphate-reducing endosymbionts in the free-living metamonad Anaeramoeba.</title>
        <authorList>
            <person name="Jerlstrom-Hultqvist J."/>
            <person name="Cepicka I."/>
            <person name="Gallot-Lavallee L."/>
            <person name="Salas-Leiva D."/>
            <person name="Curtis B.A."/>
            <person name="Zahonova K."/>
            <person name="Pipaliya S."/>
            <person name="Dacks J."/>
            <person name="Roger A.J."/>
        </authorList>
    </citation>
    <scope>NUCLEOTIDE SEQUENCE</scope>
    <source>
        <strain evidence="3">Busselton2</strain>
    </source>
</reference>
<evidence type="ECO:0000256" key="1">
    <source>
        <dbReference type="SAM" id="MobiDB-lite"/>
    </source>
</evidence>
<feature type="domain" description="ENTH" evidence="2">
    <location>
        <begin position="8"/>
        <end position="162"/>
    </location>
</feature>
<dbReference type="Proteomes" id="UP001146793">
    <property type="component" value="Unassembled WGS sequence"/>
</dbReference>
<dbReference type="InterPro" id="IPR013809">
    <property type="entry name" value="ENTH"/>
</dbReference>
<name>A0AAV7YV38_9EUKA</name>
<feature type="region of interest" description="Disordered" evidence="1">
    <location>
        <begin position="127"/>
        <end position="210"/>
    </location>
</feature>
<dbReference type="EMBL" id="JANTQA010000047">
    <property type="protein sequence ID" value="KAJ3432536.1"/>
    <property type="molecule type" value="Genomic_DNA"/>
</dbReference>
<dbReference type="SUPFAM" id="SSF48464">
    <property type="entry name" value="ENTH/VHS domain"/>
    <property type="match status" value="1"/>
</dbReference>
<feature type="compositionally biased region" description="Low complexity" evidence="1">
    <location>
        <begin position="183"/>
        <end position="192"/>
    </location>
</feature>
<dbReference type="InterPro" id="IPR008942">
    <property type="entry name" value="ENTH_VHS"/>
</dbReference>
<comment type="caution">
    <text evidence="3">The sequence shown here is derived from an EMBL/GenBank/DDBJ whole genome shotgun (WGS) entry which is preliminary data.</text>
</comment>
<dbReference type="Gene3D" id="1.25.40.90">
    <property type="match status" value="1"/>
</dbReference>
<accession>A0AAV7YV38</accession>
<protein>
    <recommendedName>
        <fullName evidence="2">ENTH domain-containing protein</fullName>
    </recommendedName>
</protein>
<feature type="compositionally biased region" description="Polar residues" evidence="1">
    <location>
        <begin position="150"/>
        <end position="161"/>
    </location>
</feature>
<evidence type="ECO:0000313" key="3">
    <source>
        <dbReference type="EMBL" id="KAJ3432536.1"/>
    </source>
</evidence>
<proteinExistence type="predicted"/>
<evidence type="ECO:0000259" key="2">
    <source>
        <dbReference type="PROSITE" id="PS50942"/>
    </source>
</evidence>
<dbReference type="PROSITE" id="PS50942">
    <property type="entry name" value="ENTH"/>
    <property type="match status" value="1"/>
</dbReference>
<dbReference type="AlphaFoldDB" id="A0AAV7YV38"/>
<gene>
    <name evidence="3" type="ORF">M0812_21477</name>
</gene>
<feature type="compositionally biased region" description="Basic and acidic residues" evidence="1">
    <location>
        <begin position="193"/>
        <end position="210"/>
    </location>
</feature>